<keyword evidence="2" id="KW-1185">Reference proteome</keyword>
<organism evidence="1 2">
    <name type="scientific">Boeremia exigua</name>
    <dbReference type="NCBI Taxonomy" id="749465"/>
    <lineage>
        <taxon>Eukaryota</taxon>
        <taxon>Fungi</taxon>
        <taxon>Dikarya</taxon>
        <taxon>Ascomycota</taxon>
        <taxon>Pezizomycotina</taxon>
        <taxon>Dothideomycetes</taxon>
        <taxon>Pleosporomycetidae</taxon>
        <taxon>Pleosporales</taxon>
        <taxon>Pleosporineae</taxon>
        <taxon>Didymellaceae</taxon>
        <taxon>Boeremia</taxon>
    </lineage>
</organism>
<proteinExistence type="predicted"/>
<name>A0ACC2ID49_9PLEO</name>
<protein>
    <submittedName>
        <fullName evidence="1">Uncharacterized protein</fullName>
    </submittedName>
</protein>
<gene>
    <name evidence="1" type="ORF">OPT61_g4705</name>
</gene>
<dbReference type="EMBL" id="JAPHNI010000276">
    <property type="protein sequence ID" value="KAJ8113096.1"/>
    <property type="molecule type" value="Genomic_DNA"/>
</dbReference>
<reference evidence="1" key="1">
    <citation type="submission" date="2022-11" db="EMBL/GenBank/DDBJ databases">
        <title>Genome Sequence of Boeremia exigua.</title>
        <authorList>
            <person name="Buettner E."/>
        </authorList>
    </citation>
    <scope>NUCLEOTIDE SEQUENCE</scope>
    <source>
        <strain evidence="1">CU02</strain>
    </source>
</reference>
<evidence type="ECO:0000313" key="2">
    <source>
        <dbReference type="Proteomes" id="UP001153331"/>
    </source>
</evidence>
<evidence type="ECO:0000313" key="1">
    <source>
        <dbReference type="EMBL" id="KAJ8113096.1"/>
    </source>
</evidence>
<sequence length="506" mass="54696">MNERIWQWKRTVGAEEYLISTAKELLPHTFVQEAFADDAMFWAKPISAENLRTMLDNSCTLALYKVGNGGSLTPVGMARLVTDYVTLAYLTDVYLKEDTRGLGLGRWIVQCCREVALDAPELRFMVLLTGSEQAQQLYRRECGMERFGDEHALAALGARRTRLAEAAAASKHQSTDNAAPVLPPSTQQPVTTVDSVIDYSRRSPWTSNIGLRRVPVAPQHLEDVRLLGTMAAIIENAQPATASPFSHKRKRADSEILPLTPPLSECSRAPEGTRLLSRAVNVLSTAATALSQVSILYETDPVARDGLLQAVELVTSVNEVGGKLIICGVGKSGLVGQKMVATMKSLGIGCSFMHAAEAIHGDLGDIRKNDAIMFISYSGKTGELMSLLDHIPSHTPIIAVTSHTHPSKCPLLSERPDAILLPAPIHELEEVSFGVCAPTTSTTVTIAVGDMLALTVAEALYQEETKSVFKRNHPGGAIGAKARRLNNDANNITVSKRDGMITPPAV</sequence>
<dbReference type="Proteomes" id="UP001153331">
    <property type="component" value="Unassembled WGS sequence"/>
</dbReference>
<accession>A0ACC2ID49</accession>
<comment type="caution">
    <text evidence="1">The sequence shown here is derived from an EMBL/GenBank/DDBJ whole genome shotgun (WGS) entry which is preliminary data.</text>
</comment>